<dbReference type="AlphaFoldDB" id="S2E4G6"/>
<evidence type="ECO:0000313" key="3">
    <source>
        <dbReference type="EMBL" id="EPA05643.1"/>
    </source>
</evidence>
<reference evidence="3 4" key="1">
    <citation type="journal article" date="2012" name="J. Bacteriol.">
        <title>Genome Sequence of "Candidatus Nitrosoarchaeum limnia" BG20, a Low-Salinity Ammonia-Oxidizing Archaeon from the San Francisco Bay Estuary.</title>
        <authorList>
            <person name="Mosier A.C."/>
            <person name="Allen E.E."/>
            <person name="Kim M."/>
            <person name="Ferriera S."/>
            <person name="Francis C.A."/>
        </authorList>
    </citation>
    <scope>NUCLEOTIDE SEQUENCE [LARGE SCALE GENOMIC DNA]</scope>
    <source>
        <strain evidence="3 4">BG20</strain>
    </source>
</reference>
<proteinExistence type="inferred from homology"/>
<comment type="caution">
    <text evidence="3">The sequence shown here is derived from an EMBL/GenBank/DDBJ whole genome shotgun (WGS) entry which is preliminary data.</text>
</comment>
<gene>
    <name evidence="3" type="ORF">BG20_I0318</name>
</gene>
<dbReference type="Gene3D" id="3.40.50.620">
    <property type="entry name" value="HUPs"/>
    <property type="match status" value="1"/>
</dbReference>
<dbReference type="CDD" id="cd00293">
    <property type="entry name" value="USP-like"/>
    <property type="match status" value="1"/>
</dbReference>
<dbReference type="PANTHER" id="PTHR46268">
    <property type="entry name" value="STRESS RESPONSE PROTEIN NHAX"/>
    <property type="match status" value="1"/>
</dbReference>
<dbReference type="SUPFAM" id="SSF52402">
    <property type="entry name" value="Adenine nucleotide alpha hydrolases-like"/>
    <property type="match status" value="1"/>
</dbReference>
<protein>
    <submittedName>
        <fullName evidence="3">Universal stress family protein</fullName>
    </submittedName>
</protein>
<dbReference type="RefSeq" id="WP_010191840.1">
    <property type="nucleotide sequence ID" value="NZ_AHJG01000169.1"/>
</dbReference>
<dbReference type="OrthoDB" id="105697at2157"/>
<dbReference type="Proteomes" id="UP000014065">
    <property type="component" value="Unassembled WGS sequence"/>
</dbReference>
<dbReference type="PANTHER" id="PTHR46268:SF6">
    <property type="entry name" value="UNIVERSAL STRESS PROTEIN UP12"/>
    <property type="match status" value="1"/>
</dbReference>
<evidence type="ECO:0000313" key="4">
    <source>
        <dbReference type="Proteomes" id="UP000014065"/>
    </source>
</evidence>
<dbReference type="InterPro" id="IPR014729">
    <property type="entry name" value="Rossmann-like_a/b/a_fold"/>
</dbReference>
<sequence length="155" mass="17229">MFSKMLSKILVPYDGSKYSIKALSRAMELAHNLDSEIFLFSVVHQSYISPPGILGLTRTKSEKDAIKKWIKTIRKDTETMLKMAVKRCDENGITASYNISQGNVANEILNFAKKKNISLIVIGSQGLHGVEKLMTLGSVSRRVSEQAKCPVLLVK</sequence>
<dbReference type="Pfam" id="PF00582">
    <property type="entry name" value="Usp"/>
    <property type="match status" value="1"/>
</dbReference>
<keyword evidence="4" id="KW-1185">Reference proteome</keyword>
<organism evidence="3 4">
    <name type="scientific">Candidatus Nitrosarchaeum limnium BG20</name>
    <dbReference type="NCBI Taxonomy" id="859192"/>
    <lineage>
        <taxon>Archaea</taxon>
        <taxon>Nitrososphaerota</taxon>
        <taxon>Nitrososphaeria</taxon>
        <taxon>Nitrosopumilales</taxon>
        <taxon>Nitrosopumilaceae</taxon>
        <taxon>Nitrosarchaeum</taxon>
    </lineage>
</organism>
<dbReference type="PRINTS" id="PR01438">
    <property type="entry name" value="UNVRSLSTRESS"/>
</dbReference>
<feature type="domain" description="UspA" evidence="2">
    <location>
        <begin position="5"/>
        <end position="155"/>
    </location>
</feature>
<evidence type="ECO:0000256" key="1">
    <source>
        <dbReference type="ARBA" id="ARBA00008791"/>
    </source>
</evidence>
<name>S2E4G6_9ARCH</name>
<comment type="similarity">
    <text evidence="1">Belongs to the universal stress protein A family.</text>
</comment>
<dbReference type="InterPro" id="IPR006016">
    <property type="entry name" value="UspA"/>
</dbReference>
<dbReference type="InterPro" id="IPR006015">
    <property type="entry name" value="Universal_stress_UspA"/>
</dbReference>
<dbReference type="EMBL" id="AHJG01000169">
    <property type="protein sequence ID" value="EPA05643.1"/>
    <property type="molecule type" value="Genomic_DNA"/>
</dbReference>
<evidence type="ECO:0000259" key="2">
    <source>
        <dbReference type="Pfam" id="PF00582"/>
    </source>
</evidence>
<accession>S2E4G6</accession>